<proteinExistence type="predicted"/>
<name>M7SFB3_EUTLA</name>
<keyword evidence="2" id="KW-1133">Transmembrane helix</keyword>
<keyword evidence="2" id="KW-0472">Membrane</keyword>
<dbReference type="KEGG" id="ela:UCREL1_10142"/>
<reference evidence="4" key="1">
    <citation type="journal article" date="2013" name="Genome Announc.">
        <title>Draft genome sequence of the grapevine dieback fungus Eutypa lata UCR-EL1.</title>
        <authorList>
            <person name="Blanco-Ulate B."/>
            <person name="Rolshausen P.E."/>
            <person name="Cantu D."/>
        </authorList>
    </citation>
    <scope>NUCLEOTIDE SEQUENCE [LARGE SCALE GENOMIC DNA]</scope>
    <source>
        <strain evidence="4">UCR-EL1</strain>
    </source>
</reference>
<protein>
    <submittedName>
        <fullName evidence="3">Uncharacterized protein</fullName>
    </submittedName>
</protein>
<keyword evidence="2" id="KW-0812">Transmembrane</keyword>
<keyword evidence="4" id="KW-1185">Reference proteome</keyword>
<feature type="region of interest" description="Disordered" evidence="1">
    <location>
        <begin position="58"/>
        <end position="77"/>
    </location>
</feature>
<dbReference type="AlphaFoldDB" id="M7SFB3"/>
<evidence type="ECO:0000313" key="3">
    <source>
        <dbReference type="EMBL" id="EMR62918.1"/>
    </source>
</evidence>
<organism evidence="3 4">
    <name type="scientific">Eutypa lata (strain UCR-EL1)</name>
    <name type="common">Grapevine dieback disease fungus</name>
    <name type="synonym">Eutypa armeniacae</name>
    <dbReference type="NCBI Taxonomy" id="1287681"/>
    <lineage>
        <taxon>Eukaryota</taxon>
        <taxon>Fungi</taxon>
        <taxon>Dikarya</taxon>
        <taxon>Ascomycota</taxon>
        <taxon>Pezizomycotina</taxon>
        <taxon>Sordariomycetes</taxon>
        <taxon>Xylariomycetidae</taxon>
        <taxon>Xylariales</taxon>
        <taxon>Diatrypaceae</taxon>
        <taxon>Eutypa</taxon>
    </lineage>
</organism>
<gene>
    <name evidence="3" type="ORF">UCREL1_10142</name>
</gene>
<evidence type="ECO:0000256" key="1">
    <source>
        <dbReference type="SAM" id="MobiDB-lite"/>
    </source>
</evidence>
<feature type="compositionally biased region" description="Basic and acidic residues" evidence="1">
    <location>
        <begin position="58"/>
        <end position="72"/>
    </location>
</feature>
<evidence type="ECO:0000313" key="4">
    <source>
        <dbReference type="Proteomes" id="UP000012174"/>
    </source>
</evidence>
<dbReference type="EMBL" id="KB707334">
    <property type="protein sequence ID" value="EMR62918.1"/>
    <property type="molecule type" value="Genomic_DNA"/>
</dbReference>
<feature type="transmembrane region" description="Helical" evidence="2">
    <location>
        <begin position="20"/>
        <end position="40"/>
    </location>
</feature>
<sequence>MRRFVDNAELGGEIPVADGGGFLFFFCGGLSVSTIALVFLKWGRERYGLRHAQGIQRAKDVDPADGGTRKVDQNSSRALRQVQHNLDGVDERGSRP</sequence>
<evidence type="ECO:0000256" key="2">
    <source>
        <dbReference type="SAM" id="Phobius"/>
    </source>
</evidence>
<dbReference type="Proteomes" id="UP000012174">
    <property type="component" value="Unassembled WGS sequence"/>
</dbReference>
<dbReference type="HOGENOM" id="CLU_2359735_0_0_1"/>
<accession>M7SFB3</accession>